<gene>
    <name evidence="1" type="ORF">SAMN04488136_11647</name>
</gene>
<protein>
    <submittedName>
        <fullName evidence="1">Uncharacterized protein</fullName>
    </submittedName>
</protein>
<proteinExistence type="predicted"/>
<name>A0A1G8CFY2_9VIBR</name>
<dbReference type="EMBL" id="FNDD01000016">
    <property type="protein sequence ID" value="SDH44347.1"/>
    <property type="molecule type" value="Genomic_DNA"/>
</dbReference>
<organism evidence="1 2">
    <name type="scientific">Vibrio xiamenensis</name>
    <dbReference type="NCBI Taxonomy" id="861298"/>
    <lineage>
        <taxon>Bacteria</taxon>
        <taxon>Pseudomonadati</taxon>
        <taxon>Pseudomonadota</taxon>
        <taxon>Gammaproteobacteria</taxon>
        <taxon>Vibrionales</taxon>
        <taxon>Vibrionaceae</taxon>
        <taxon>Vibrio</taxon>
    </lineage>
</organism>
<keyword evidence="2" id="KW-1185">Reference proteome</keyword>
<sequence>MNEVLFIYSIHARQKLIVTYFPNNEPKSVTCKCAPLDFGPKWGDHFVTENVFYLWNYDSLDDAHQLYLYPKQVMYIDACYEVFCLRELVTWKPNWILPRDWGIYS</sequence>
<accession>A0A1G8CFY2</accession>
<dbReference type="Proteomes" id="UP000198854">
    <property type="component" value="Unassembled WGS sequence"/>
</dbReference>
<dbReference type="STRING" id="861298.SAMN04488136_11647"/>
<reference evidence="1 2" key="1">
    <citation type="submission" date="2016-10" db="EMBL/GenBank/DDBJ databases">
        <authorList>
            <person name="de Groot N.N."/>
        </authorList>
    </citation>
    <scope>NUCLEOTIDE SEQUENCE [LARGE SCALE GENOMIC DNA]</scope>
    <source>
        <strain evidence="1 2">CGMCC 1.10228</strain>
    </source>
</reference>
<evidence type="ECO:0000313" key="1">
    <source>
        <dbReference type="EMBL" id="SDH44347.1"/>
    </source>
</evidence>
<evidence type="ECO:0000313" key="2">
    <source>
        <dbReference type="Proteomes" id="UP000198854"/>
    </source>
</evidence>
<dbReference type="AlphaFoldDB" id="A0A1G8CFY2"/>